<organism evidence="2 3">
    <name type="scientific">Tanacetum coccineum</name>
    <dbReference type="NCBI Taxonomy" id="301880"/>
    <lineage>
        <taxon>Eukaryota</taxon>
        <taxon>Viridiplantae</taxon>
        <taxon>Streptophyta</taxon>
        <taxon>Embryophyta</taxon>
        <taxon>Tracheophyta</taxon>
        <taxon>Spermatophyta</taxon>
        <taxon>Magnoliopsida</taxon>
        <taxon>eudicotyledons</taxon>
        <taxon>Gunneridae</taxon>
        <taxon>Pentapetalae</taxon>
        <taxon>asterids</taxon>
        <taxon>campanulids</taxon>
        <taxon>Asterales</taxon>
        <taxon>Asteraceae</taxon>
        <taxon>Asteroideae</taxon>
        <taxon>Anthemideae</taxon>
        <taxon>Anthemidinae</taxon>
        <taxon>Tanacetum</taxon>
    </lineage>
</organism>
<sequence>MTRERLLTDSEVCMYALTVSTIEQKNIKEAMADHSWIESMQDDLNQFERLQVWELVPRTEGKNIIALKWLWKNKQEEGIDLEESFAPVARLEAVRMFIAYAANKNITIFQMDVKTDFLNGPLKEEVYVSQPEGFIDPKFPDHVYRLKKALYYLKQVPRAWRAYLTASRLDIAFATFVCARYQARPIVKYLKEVKQIFWYLRQSYNMGLWYPKDSGFELIAYSDADHVGCKDGYKSTSGGLQFLGGKLYNRIPMYCDSKSAIAISCNPVQHSKTKHIDIRYYFIKEHVEKGIVEIYFVGTKYQLADLFTKALPKERFEYLVHRIVIIMAQQQHATDVHPDELCPLNKRYDLMDANKKVDLDRVQCPPESKILTNIIKNHPLRFSIAASSSVPWIYRAQFWHTLKEDGSKYRLRFMLDKRELTLTLDDFRQIFHLPQATANNHNSFVPPPSFSDMVPFYKQVLGLQLELKTQSNFKTTGLLQPWQTLCKIFSKCLTTRVTGWDQPPLQIMQMLNDEPKIPGTRIEPQSDKESPEVEISKEKEVEISKEKEVEQTNVVIPVNVNDEDEEITDEVYELKRLEKGKIVEETRNSPILTPIRSLRIHINLVSSDTEKLQELTDTPHTTSS</sequence>
<reference evidence="2" key="2">
    <citation type="submission" date="2022-01" db="EMBL/GenBank/DDBJ databases">
        <authorList>
            <person name="Yamashiro T."/>
            <person name="Shiraishi A."/>
            <person name="Satake H."/>
            <person name="Nakayama K."/>
        </authorList>
    </citation>
    <scope>NUCLEOTIDE SEQUENCE</scope>
</reference>
<feature type="domain" description="Reverse transcriptase Ty1/copia-type" evidence="1">
    <location>
        <begin position="74"/>
        <end position="173"/>
    </location>
</feature>
<dbReference type="CDD" id="cd09272">
    <property type="entry name" value="RNase_HI_RT_Ty1"/>
    <property type="match status" value="1"/>
</dbReference>
<evidence type="ECO:0000259" key="1">
    <source>
        <dbReference type="Pfam" id="PF07727"/>
    </source>
</evidence>
<accession>A0ABQ5CDC1</accession>
<comment type="caution">
    <text evidence="2">The sequence shown here is derived from an EMBL/GenBank/DDBJ whole genome shotgun (WGS) entry which is preliminary data.</text>
</comment>
<name>A0ABQ5CDC1_9ASTR</name>
<dbReference type="PANTHER" id="PTHR11439">
    <property type="entry name" value="GAG-POL-RELATED RETROTRANSPOSON"/>
    <property type="match status" value="1"/>
</dbReference>
<dbReference type="Pfam" id="PF07727">
    <property type="entry name" value="RVT_2"/>
    <property type="match status" value="1"/>
</dbReference>
<dbReference type="InterPro" id="IPR013103">
    <property type="entry name" value="RVT_2"/>
</dbReference>
<dbReference type="EMBL" id="BQNB010014149">
    <property type="protein sequence ID" value="GJT24604.1"/>
    <property type="molecule type" value="Genomic_DNA"/>
</dbReference>
<keyword evidence="3" id="KW-1185">Reference proteome</keyword>
<dbReference type="PANTHER" id="PTHR11439:SF483">
    <property type="entry name" value="PEPTIDE SYNTHASE GLIP-LIKE, PUTATIVE (AFU_ORTHOLOGUE AFUA_3G12920)-RELATED"/>
    <property type="match status" value="1"/>
</dbReference>
<gene>
    <name evidence="2" type="ORF">Tco_0894541</name>
</gene>
<evidence type="ECO:0000313" key="3">
    <source>
        <dbReference type="Proteomes" id="UP001151760"/>
    </source>
</evidence>
<evidence type="ECO:0000313" key="2">
    <source>
        <dbReference type="EMBL" id="GJT24604.1"/>
    </source>
</evidence>
<dbReference type="Proteomes" id="UP001151760">
    <property type="component" value="Unassembled WGS sequence"/>
</dbReference>
<reference evidence="2" key="1">
    <citation type="journal article" date="2022" name="Int. J. Mol. Sci.">
        <title>Draft Genome of Tanacetum Coccineum: Genomic Comparison of Closely Related Tanacetum-Family Plants.</title>
        <authorList>
            <person name="Yamashiro T."/>
            <person name="Shiraishi A."/>
            <person name="Nakayama K."/>
            <person name="Satake H."/>
        </authorList>
    </citation>
    <scope>NUCLEOTIDE SEQUENCE</scope>
</reference>
<protein>
    <submittedName>
        <fullName evidence="2">Retrovirus-related pol polyprotein from transposon TNT 1-94</fullName>
    </submittedName>
</protein>
<proteinExistence type="predicted"/>